<dbReference type="RefSeq" id="WP_394304160.1">
    <property type="nucleotide sequence ID" value="NZ_JBHMQT010000067.1"/>
</dbReference>
<sequence>MAATVYEVVRDVVAEQAPHELPIVEGLGKLDQNQIVRLLRRGPRGEPLGFGLPDLVVLVTPVVWIAIEEVTRKSVGRAAGGIGAKLSTLLRRHRPVTAGTIPMLTGEQLEEVHRLVGSGAVRAGMDQAEADALADHVITRLMLDRPPDRTEKTGETTEQS</sequence>
<protein>
    <submittedName>
        <fullName evidence="1">Uncharacterized protein</fullName>
    </submittedName>
</protein>
<dbReference type="EMBL" id="JBHMQT010000067">
    <property type="protein sequence ID" value="MFC0866162.1"/>
    <property type="molecule type" value="Genomic_DNA"/>
</dbReference>
<evidence type="ECO:0000313" key="1">
    <source>
        <dbReference type="EMBL" id="MFC0866162.1"/>
    </source>
</evidence>
<comment type="caution">
    <text evidence="1">The sequence shown here is derived from an EMBL/GenBank/DDBJ whole genome shotgun (WGS) entry which is preliminary data.</text>
</comment>
<accession>A0ABV6UDA3</accession>
<keyword evidence="2" id="KW-1185">Reference proteome</keyword>
<proteinExistence type="predicted"/>
<dbReference type="Proteomes" id="UP001589870">
    <property type="component" value="Unassembled WGS sequence"/>
</dbReference>
<organism evidence="1 2">
    <name type="scientific">Sphaerimonospora cavernae</name>
    <dbReference type="NCBI Taxonomy" id="1740611"/>
    <lineage>
        <taxon>Bacteria</taxon>
        <taxon>Bacillati</taxon>
        <taxon>Actinomycetota</taxon>
        <taxon>Actinomycetes</taxon>
        <taxon>Streptosporangiales</taxon>
        <taxon>Streptosporangiaceae</taxon>
        <taxon>Sphaerimonospora</taxon>
    </lineage>
</organism>
<evidence type="ECO:0000313" key="2">
    <source>
        <dbReference type="Proteomes" id="UP001589870"/>
    </source>
</evidence>
<gene>
    <name evidence="1" type="ORF">ACFHYQ_28070</name>
</gene>
<name>A0ABV6UDA3_9ACTN</name>
<reference evidence="1 2" key="1">
    <citation type="submission" date="2024-09" db="EMBL/GenBank/DDBJ databases">
        <authorList>
            <person name="Sun Q."/>
            <person name="Mori K."/>
        </authorList>
    </citation>
    <scope>NUCLEOTIDE SEQUENCE [LARGE SCALE GENOMIC DNA]</scope>
    <source>
        <strain evidence="1 2">TBRC 1851</strain>
    </source>
</reference>